<evidence type="ECO:0000256" key="8">
    <source>
        <dbReference type="ARBA" id="ARBA00022989"/>
    </source>
</evidence>
<dbReference type="KEGG" id="sct:SCAT_p0490"/>
<dbReference type="GO" id="GO:0022900">
    <property type="term" value="P:electron transport chain"/>
    <property type="evidence" value="ECO:0007669"/>
    <property type="project" value="InterPro"/>
</dbReference>
<dbReference type="Pfam" id="PF12270">
    <property type="entry name" value="Cyt_c_ox_IV"/>
    <property type="match status" value="1"/>
</dbReference>
<comment type="similarity">
    <text evidence="3">Belongs to the cytochrome c oxidase bacterial subunit CtaF family.</text>
</comment>
<keyword evidence="14" id="KW-0614">Plasmid</keyword>
<evidence type="ECO:0000256" key="2">
    <source>
        <dbReference type="ARBA" id="ARBA00004651"/>
    </source>
</evidence>
<dbReference type="PIRSF" id="PIRSF017385">
    <property type="entry name" value="CtaF"/>
    <property type="match status" value="1"/>
</dbReference>
<accession>F8JM34</accession>
<geneLocation type="plasmid" evidence="14 15">
    <name>pSCATT</name>
</geneLocation>
<evidence type="ECO:0000256" key="7">
    <source>
        <dbReference type="ARBA" id="ARBA00022967"/>
    </source>
</evidence>
<dbReference type="RefSeq" id="WP_014150945.1">
    <property type="nucleotide sequence ID" value="NC_016113.1"/>
</dbReference>
<keyword evidence="15" id="KW-1185">Reference proteome</keyword>
<dbReference type="HOGENOM" id="CLU_145919_0_0_11"/>
<evidence type="ECO:0000256" key="3">
    <source>
        <dbReference type="ARBA" id="ARBA00006870"/>
    </source>
</evidence>
<evidence type="ECO:0000256" key="5">
    <source>
        <dbReference type="ARBA" id="ARBA00022475"/>
    </source>
</evidence>
<dbReference type="InterPro" id="IPR021050">
    <property type="entry name" value="Cyt_c_oxidase_su4_actinobac"/>
</dbReference>
<evidence type="ECO:0000256" key="4">
    <source>
        <dbReference type="ARBA" id="ARBA00012949"/>
    </source>
</evidence>
<organism evidence="14 15">
    <name type="scientific">Streptantibioticus cattleyicolor (strain ATCC 35852 / DSM 46488 / JCM 4925 / NBRC 14057 / NRRL 8057)</name>
    <name type="common">Streptomyces cattleya</name>
    <dbReference type="NCBI Taxonomy" id="1003195"/>
    <lineage>
        <taxon>Bacteria</taxon>
        <taxon>Bacillati</taxon>
        <taxon>Actinomycetota</taxon>
        <taxon>Actinomycetes</taxon>
        <taxon>Kitasatosporales</taxon>
        <taxon>Streptomycetaceae</taxon>
        <taxon>Streptantibioticus</taxon>
    </lineage>
</organism>
<comment type="function">
    <text evidence="1">Part of cytochrome c oxidase, its function is unknown.</text>
</comment>
<keyword evidence="5" id="KW-1003">Cell membrane</keyword>
<evidence type="ECO:0000313" key="15">
    <source>
        <dbReference type="Proteomes" id="UP000007842"/>
    </source>
</evidence>
<proteinExistence type="inferred from homology"/>
<dbReference type="OrthoDB" id="5244617at2"/>
<keyword evidence="6 13" id="KW-0812">Transmembrane</keyword>
<dbReference type="EC" id="7.1.1.9" evidence="4"/>
<feature type="transmembrane region" description="Helical" evidence="13">
    <location>
        <begin position="92"/>
        <end position="125"/>
    </location>
</feature>
<dbReference type="KEGG" id="scy:SCATT_p12500"/>
<dbReference type="EMBL" id="CP003229">
    <property type="protein sequence ID" value="AEW99443.1"/>
    <property type="molecule type" value="Genomic_DNA"/>
</dbReference>
<reference evidence="15" key="1">
    <citation type="submission" date="2011-12" db="EMBL/GenBank/DDBJ databases">
        <title>Complete genome sequence of Streptomyces cattleya strain DSM 46488.</title>
        <authorList>
            <person name="Ou H.-Y."/>
            <person name="Li P."/>
            <person name="Zhao C."/>
            <person name="O'Hagan D."/>
            <person name="Deng Z."/>
        </authorList>
    </citation>
    <scope>NUCLEOTIDE SEQUENCE [LARGE SCALE GENOMIC DNA]</scope>
    <source>
        <strain evidence="15">ATCC 35852 / DSM 46488 / JCM 4925 / NBRC 14057 / NRRL 8057</strain>
        <plasmid evidence="15">Plasmid pSCATT</plasmid>
    </source>
</reference>
<evidence type="ECO:0000256" key="12">
    <source>
        <dbReference type="ARBA" id="ARBA00047816"/>
    </source>
</evidence>
<dbReference type="PATRIC" id="fig|1003195.11.peg.472"/>
<gene>
    <name evidence="14" type="ordered locus">SCATT_p12500</name>
</gene>
<dbReference type="GO" id="GO:0005886">
    <property type="term" value="C:plasma membrane"/>
    <property type="evidence" value="ECO:0007669"/>
    <property type="project" value="UniProtKB-SubCell"/>
</dbReference>
<name>F8JM34_STREN</name>
<dbReference type="AlphaFoldDB" id="F8JM34"/>
<sequence length="129" mass="14171">MKHEAYLFAGVAAFFLLTDAAYIWFARELAGIAALTVSFVMASIISFFFTMNYRRKGERPEDHGDSVVQDRSGLIDFFPPHSGYPPMAALGVALMGIGIVYGLWLFLIAFGIMITGVAGMVFQFAGRDD</sequence>
<evidence type="ECO:0000256" key="10">
    <source>
        <dbReference type="ARBA" id="ARBA00031366"/>
    </source>
</evidence>
<evidence type="ECO:0000313" key="14">
    <source>
        <dbReference type="EMBL" id="AEW99443.1"/>
    </source>
</evidence>
<evidence type="ECO:0000256" key="6">
    <source>
        <dbReference type="ARBA" id="ARBA00022692"/>
    </source>
</evidence>
<evidence type="ECO:0000256" key="11">
    <source>
        <dbReference type="ARBA" id="ARBA00031401"/>
    </source>
</evidence>
<keyword evidence="9 13" id="KW-0472">Membrane</keyword>
<feature type="transmembrane region" description="Helical" evidence="13">
    <location>
        <begin position="30"/>
        <end position="49"/>
    </location>
</feature>
<evidence type="ECO:0000256" key="13">
    <source>
        <dbReference type="SAM" id="Phobius"/>
    </source>
</evidence>
<accession>G8XFA1</accession>
<dbReference type="GO" id="GO:0004129">
    <property type="term" value="F:cytochrome-c oxidase activity"/>
    <property type="evidence" value="ECO:0007669"/>
    <property type="project" value="UniProtKB-EC"/>
</dbReference>
<keyword evidence="8 13" id="KW-1133">Transmembrane helix</keyword>
<evidence type="ECO:0000256" key="9">
    <source>
        <dbReference type="ARBA" id="ARBA00023136"/>
    </source>
</evidence>
<evidence type="ECO:0000256" key="1">
    <source>
        <dbReference type="ARBA" id="ARBA00002536"/>
    </source>
</evidence>
<dbReference type="Proteomes" id="UP000007842">
    <property type="component" value="Plasmid pSCATT"/>
</dbReference>
<keyword evidence="7" id="KW-1278">Translocase</keyword>
<protein>
    <recommendedName>
        <fullName evidence="4">cytochrome-c oxidase</fullName>
        <ecNumber evidence="4">7.1.1.9</ecNumber>
    </recommendedName>
    <alternativeName>
        <fullName evidence="11">Cytochrome aa3 subunit 4</fullName>
    </alternativeName>
    <alternativeName>
        <fullName evidence="10">Cytochrome c oxidase polypeptide IV</fullName>
    </alternativeName>
</protein>
<comment type="subcellular location">
    <subcellularLocation>
        <location evidence="2">Cell membrane</location>
        <topology evidence="2">Multi-pass membrane protein</topology>
    </subcellularLocation>
</comment>
<comment type="catalytic activity">
    <reaction evidence="12">
        <text>4 Fe(II)-[cytochrome c] + O2 + 8 H(+)(in) = 4 Fe(III)-[cytochrome c] + 2 H2O + 4 H(+)(out)</text>
        <dbReference type="Rhea" id="RHEA:11436"/>
        <dbReference type="Rhea" id="RHEA-COMP:10350"/>
        <dbReference type="Rhea" id="RHEA-COMP:14399"/>
        <dbReference type="ChEBI" id="CHEBI:15377"/>
        <dbReference type="ChEBI" id="CHEBI:15378"/>
        <dbReference type="ChEBI" id="CHEBI:15379"/>
        <dbReference type="ChEBI" id="CHEBI:29033"/>
        <dbReference type="ChEBI" id="CHEBI:29034"/>
        <dbReference type="EC" id="7.1.1.9"/>
    </reaction>
</comment>